<gene>
    <name evidence="1" type="ORF">ERS852511_03518</name>
    <name evidence="2" type="ORF">GAN75_06295</name>
    <name evidence="3" type="ORF">KQP59_20385</name>
    <name evidence="4" type="ORF">KQP74_16305</name>
</gene>
<dbReference type="Gene3D" id="1.25.40.390">
    <property type="match status" value="1"/>
</dbReference>
<name>A0A174RS88_BACT4</name>
<evidence type="ECO:0000313" key="3">
    <source>
        <dbReference type="EMBL" id="UYU70609.1"/>
    </source>
</evidence>
<dbReference type="PROSITE" id="PS51257">
    <property type="entry name" value="PROKAR_LIPOPROTEIN"/>
    <property type="match status" value="1"/>
</dbReference>
<dbReference type="Proteomes" id="UP000095576">
    <property type="component" value="Unassembled WGS sequence"/>
</dbReference>
<dbReference type="Proteomes" id="UP001162960">
    <property type="component" value="Chromosome"/>
</dbReference>
<evidence type="ECO:0000313" key="6">
    <source>
        <dbReference type="Proteomes" id="UP000436825"/>
    </source>
</evidence>
<dbReference type="Proteomes" id="UP000436825">
    <property type="component" value="Unassembled WGS sequence"/>
</dbReference>
<reference evidence="3" key="3">
    <citation type="submission" date="2021-06" db="EMBL/GenBank/DDBJ databases">
        <title>Interrogation of the integrated mobile genetic elements in gut-associated Bacteroides with a consensus prediction approach.</title>
        <authorList>
            <person name="Campbell D.E."/>
            <person name="Leigh J.R."/>
            <person name="Kim T."/>
            <person name="England W."/>
            <person name="Whitaker R.J."/>
            <person name="Degnan P.H."/>
        </authorList>
    </citation>
    <scope>NUCLEOTIDE SEQUENCE</scope>
    <source>
        <strain evidence="4">VPI-3443</strain>
        <strain evidence="3">VPI-BTDOT2</strain>
    </source>
</reference>
<dbReference type="EMBL" id="CZAP01000015">
    <property type="protein sequence ID" value="CUP88372.1"/>
    <property type="molecule type" value="Genomic_DNA"/>
</dbReference>
<dbReference type="EMBL" id="CP083681">
    <property type="protein sequence ID" value="UYU70609.1"/>
    <property type="molecule type" value="Genomic_DNA"/>
</dbReference>
<evidence type="ECO:0000313" key="5">
    <source>
        <dbReference type="Proteomes" id="UP000095576"/>
    </source>
</evidence>
<evidence type="ECO:0000313" key="2">
    <source>
        <dbReference type="EMBL" id="KAB4457797.1"/>
    </source>
</evidence>
<dbReference type="EMBL" id="WCRW01000003">
    <property type="protein sequence ID" value="KAB4457797.1"/>
    <property type="molecule type" value="Genomic_DNA"/>
</dbReference>
<dbReference type="InterPro" id="IPR011990">
    <property type="entry name" value="TPR-like_helical_dom_sf"/>
</dbReference>
<accession>A0A174RS88</accession>
<reference evidence="2 6" key="2">
    <citation type="journal article" date="2019" name="Nat. Med.">
        <title>A library of human gut bacterial isolates paired with longitudinal multiomics data enables mechanistic microbiome research.</title>
        <authorList>
            <person name="Poyet M."/>
            <person name="Groussin M."/>
            <person name="Gibbons S.M."/>
            <person name="Avila-Pacheco J."/>
            <person name="Jiang X."/>
            <person name="Kearney S.M."/>
            <person name="Perrotta A.R."/>
            <person name="Berdy B."/>
            <person name="Zhao S."/>
            <person name="Lieberman T.D."/>
            <person name="Swanson P.K."/>
            <person name="Smith M."/>
            <person name="Roesemann S."/>
            <person name="Alexander J.E."/>
            <person name="Rich S.A."/>
            <person name="Livny J."/>
            <person name="Vlamakis H."/>
            <person name="Clish C."/>
            <person name="Bullock K."/>
            <person name="Deik A."/>
            <person name="Scott J."/>
            <person name="Pierce K.A."/>
            <person name="Xavier R.J."/>
            <person name="Alm E.J."/>
        </authorList>
    </citation>
    <scope>NUCLEOTIDE SEQUENCE [LARGE SCALE GENOMIC DNA]</scope>
    <source>
        <strain evidence="2 6">BIOML-A160</strain>
    </source>
</reference>
<dbReference type="EMBL" id="CP083685">
    <property type="protein sequence ID" value="UYU89505.1"/>
    <property type="molecule type" value="Genomic_DNA"/>
</dbReference>
<organism evidence="1 5">
    <name type="scientific">Bacteroides thetaiotaomicron</name>
    <dbReference type="NCBI Taxonomy" id="818"/>
    <lineage>
        <taxon>Bacteria</taxon>
        <taxon>Pseudomonadati</taxon>
        <taxon>Bacteroidota</taxon>
        <taxon>Bacteroidia</taxon>
        <taxon>Bacteroidales</taxon>
        <taxon>Bacteroidaceae</taxon>
        <taxon>Bacteroides</taxon>
    </lineage>
</organism>
<dbReference type="RefSeq" id="WP_016268532.1">
    <property type="nucleotide sequence ID" value="NZ_BQNN01000001.1"/>
</dbReference>
<evidence type="ECO:0000313" key="1">
    <source>
        <dbReference type="EMBL" id="CUP88372.1"/>
    </source>
</evidence>
<protein>
    <submittedName>
        <fullName evidence="1">SusD family</fullName>
    </submittedName>
</protein>
<dbReference type="SUPFAM" id="SSF48452">
    <property type="entry name" value="TPR-like"/>
    <property type="match status" value="1"/>
</dbReference>
<proteinExistence type="predicted"/>
<sequence>MKRIYINIILIGVLVFISTGCSDFFETDNDTQLRGDDYVKEVGELYSGFLGIVTKMQAIGDKAIYLTDIRAELLEPTENTPSELYSLYNYDDDLSGNSYADPAKYYDVIIACNDYMHKAKEYKDAHETSIDADHYKGLISSAVRVKVWIYLTLGKIYGQAVWFDDPVYGMVDFSKYETKDLTEIIDACDNLLNTGYDGIDGTYLMKWGEWLDPSEGSTSVSDEYKRWDMMVPEFFVLKAEIALWKNDGATAASLLLSEMNKAFEGCANNSGEVKYMRSGSYSTQYGRQYDNATPVNAATESVIMYDYKYNQKNSLLKHFDYSGGYMLRAALPAVKRFKDVTFNPPSDDKARETSDGRFKAFKEIVVDEEYSIQKYRGFSKSGHKVENDDVHINIYHTADLYFMLVEALNLQNRYTPVSVLMNKGVNTYFNNGDVTLGDPVMWQGFTNQWTKFDGRGYPDAGIRGIFGSLGNREIWETEDDMNAALEEKPELEEEYNLSGLSDAQQKIKKHNDIELLKEALLEFPCEGKTYPLMIRIAKRWNDYSLISRFVCEKYPESKQAEIRSKIENSNAYFVPWDLTKTASSH</sequence>
<reference evidence="1 5" key="1">
    <citation type="submission" date="2015-09" db="EMBL/GenBank/DDBJ databases">
        <authorList>
            <consortium name="Pathogen Informatics"/>
        </authorList>
    </citation>
    <scope>NUCLEOTIDE SEQUENCE [LARGE SCALE GENOMIC DNA]</scope>
    <source>
        <strain evidence="1 5">2789STDY5834899</strain>
    </source>
</reference>
<dbReference type="Proteomes" id="UP001156216">
    <property type="component" value="Chromosome"/>
</dbReference>
<evidence type="ECO:0000313" key="4">
    <source>
        <dbReference type="EMBL" id="UYU89505.1"/>
    </source>
</evidence>
<dbReference type="AlphaFoldDB" id="A0A174RS88"/>